<protein>
    <recommendedName>
        <fullName evidence="3">Nose resistant-to-fluoxetine protein N-terminal domain-containing protein</fullName>
    </recommendedName>
</protein>
<gene>
    <name evidence="4" type="ORF">V5799_016337</name>
</gene>
<evidence type="ECO:0000313" key="4">
    <source>
        <dbReference type="EMBL" id="KAK8782321.1"/>
    </source>
</evidence>
<feature type="signal peptide" evidence="2">
    <location>
        <begin position="1"/>
        <end position="29"/>
    </location>
</feature>
<keyword evidence="1" id="KW-1133">Transmembrane helix</keyword>
<dbReference type="EMBL" id="JARKHS020006799">
    <property type="protein sequence ID" value="KAK8782321.1"/>
    <property type="molecule type" value="Genomic_DNA"/>
</dbReference>
<evidence type="ECO:0000256" key="1">
    <source>
        <dbReference type="SAM" id="Phobius"/>
    </source>
</evidence>
<evidence type="ECO:0000313" key="5">
    <source>
        <dbReference type="Proteomes" id="UP001321473"/>
    </source>
</evidence>
<evidence type="ECO:0000256" key="2">
    <source>
        <dbReference type="SAM" id="SignalP"/>
    </source>
</evidence>
<dbReference type="SMART" id="SM00703">
    <property type="entry name" value="NRF"/>
    <property type="match status" value="1"/>
</dbReference>
<feature type="transmembrane region" description="Helical" evidence="1">
    <location>
        <begin position="299"/>
        <end position="321"/>
    </location>
</feature>
<proteinExistence type="predicted"/>
<reference evidence="4 5" key="1">
    <citation type="journal article" date="2023" name="Arcadia Sci">
        <title>De novo assembly of a long-read Amblyomma americanum tick genome.</title>
        <authorList>
            <person name="Chou S."/>
            <person name="Poskanzer K.E."/>
            <person name="Rollins M."/>
            <person name="Thuy-Boun P.S."/>
        </authorList>
    </citation>
    <scope>NUCLEOTIDE SEQUENCE [LARGE SCALE GENOMIC DNA]</scope>
    <source>
        <strain evidence="4">F_SG_1</strain>
        <tissue evidence="4">Salivary glands</tissue>
    </source>
</reference>
<sequence length="447" mass="50326">MSFWKLRPVVGGALLLYAALSCNALSASAGELHRKTGATSSMTDSLRAMVDALLDPSSPLARKLLRADMSPTCSLGLLRLVRGIRDLEPWALRIVDSSGKYPTGFLHGTSVDLGAYDECVATVVRDEYDYIQTRGQYCVLQLQLMGNDSAVEYFVPAATMVHKRASNFISYWTDPLAPGARIGICIVDRCSEEDIEALARTVLPDTLKVTVSDCVTSEYPSISPTQAGIICFLSCIAAMMFFSTLLHVYLWFKNRSAKEGQVIRLLTSFSVLRNTQYIVSLDEKSSDENSFTFMNGMRFLSIAWIILGHVYGGMTDILGIMDSFLSWKGFEPLSKLAFTVYLVHMPLYDLMNHYARERTYFSHFSLVTQFFSVLLWSYFLGYLLSISCEAPLGHIDRFLFSARRKPPQVIESKQVDEVLMEEKKHSFFVITSNGIFRRREEESKVIE</sequence>
<keyword evidence="1" id="KW-0812">Transmembrane</keyword>
<dbReference type="Proteomes" id="UP001321473">
    <property type="component" value="Unassembled WGS sequence"/>
</dbReference>
<dbReference type="PROSITE" id="PS51257">
    <property type="entry name" value="PROKAR_LIPOPROTEIN"/>
    <property type="match status" value="1"/>
</dbReference>
<keyword evidence="5" id="KW-1185">Reference proteome</keyword>
<dbReference type="InterPro" id="IPR052728">
    <property type="entry name" value="O2_lipid_transport_reg"/>
</dbReference>
<dbReference type="Pfam" id="PF20146">
    <property type="entry name" value="NRF"/>
    <property type="match status" value="1"/>
</dbReference>
<keyword evidence="1" id="KW-0472">Membrane</keyword>
<comment type="caution">
    <text evidence="4">The sequence shown here is derived from an EMBL/GenBank/DDBJ whole genome shotgun (WGS) entry which is preliminary data.</text>
</comment>
<keyword evidence="2" id="KW-0732">Signal</keyword>
<feature type="domain" description="Nose resistant-to-fluoxetine protein N-terminal" evidence="3">
    <location>
        <begin position="70"/>
        <end position="216"/>
    </location>
</feature>
<evidence type="ECO:0000259" key="3">
    <source>
        <dbReference type="SMART" id="SM00703"/>
    </source>
</evidence>
<name>A0AAQ4F619_AMBAM</name>
<feature type="transmembrane region" description="Helical" evidence="1">
    <location>
        <begin position="363"/>
        <end position="384"/>
    </location>
</feature>
<accession>A0AAQ4F619</accession>
<dbReference type="PANTHER" id="PTHR11161">
    <property type="entry name" value="O-ACYLTRANSFERASE"/>
    <property type="match status" value="1"/>
</dbReference>
<dbReference type="InterPro" id="IPR006621">
    <property type="entry name" value="Nose-resist-to-fluoxetine_N"/>
</dbReference>
<feature type="chain" id="PRO_5043007221" description="Nose resistant-to-fluoxetine protein N-terminal domain-containing protein" evidence="2">
    <location>
        <begin position="30"/>
        <end position="447"/>
    </location>
</feature>
<dbReference type="AlphaFoldDB" id="A0AAQ4F619"/>
<feature type="transmembrane region" description="Helical" evidence="1">
    <location>
        <begin position="227"/>
        <end position="252"/>
    </location>
</feature>
<dbReference type="PANTHER" id="PTHR11161:SF0">
    <property type="entry name" value="O-ACYLTRANSFERASE LIKE PROTEIN"/>
    <property type="match status" value="1"/>
</dbReference>
<organism evidence="4 5">
    <name type="scientific">Amblyomma americanum</name>
    <name type="common">Lone star tick</name>
    <dbReference type="NCBI Taxonomy" id="6943"/>
    <lineage>
        <taxon>Eukaryota</taxon>
        <taxon>Metazoa</taxon>
        <taxon>Ecdysozoa</taxon>
        <taxon>Arthropoda</taxon>
        <taxon>Chelicerata</taxon>
        <taxon>Arachnida</taxon>
        <taxon>Acari</taxon>
        <taxon>Parasitiformes</taxon>
        <taxon>Ixodida</taxon>
        <taxon>Ixodoidea</taxon>
        <taxon>Ixodidae</taxon>
        <taxon>Amblyomminae</taxon>
        <taxon>Amblyomma</taxon>
    </lineage>
</organism>